<accession>A0AAJ8BXU5</accession>
<name>A0AAJ8BXU5_ASPNG</name>
<organism evidence="1">
    <name type="scientific">Aspergillus niger</name>
    <dbReference type="NCBI Taxonomy" id="5061"/>
    <lineage>
        <taxon>Eukaryota</taxon>
        <taxon>Fungi</taxon>
        <taxon>Dikarya</taxon>
        <taxon>Ascomycota</taxon>
        <taxon>Pezizomycotina</taxon>
        <taxon>Eurotiomycetes</taxon>
        <taxon>Eurotiomycetidae</taxon>
        <taxon>Eurotiales</taxon>
        <taxon>Aspergillaceae</taxon>
        <taxon>Aspergillus</taxon>
        <taxon>Aspergillus subgen. Circumdati</taxon>
    </lineage>
</organism>
<dbReference type="GeneID" id="84591870"/>
<gene>
    <name evidence="1" type="ORF">An08g11530</name>
</gene>
<dbReference type="RefSeq" id="XP_059604230.1">
    <property type="nucleotide sequence ID" value="XM_059749449.1"/>
</dbReference>
<proteinExistence type="predicted"/>
<dbReference type="AlphaFoldDB" id="A0AAJ8BXU5"/>
<evidence type="ECO:0000313" key="1">
    <source>
        <dbReference type="RefSeq" id="XP_059604230.1"/>
    </source>
</evidence>
<dbReference type="VEuPathDB" id="FungiDB:An08g11530"/>
<reference evidence="1" key="1">
    <citation type="submission" date="2025-02" db="EMBL/GenBank/DDBJ databases">
        <authorList>
            <consortium name="NCBI Genome Project"/>
        </authorList>
    </citation>
    <scope>NUCLEOTIDE SEQUENCE</scope>
</reference>
<sequence length="233" mass="26459">MLYSSPWHEGPMFVCGNELDPPSTAQRKKKWIFYSNSSSVVDISSTSRSVTDIRTEYNRSIIEPMMERCPLAAIGSVDYRDTLHIRACHGPIVLMEAGAWHFEVSLEDMKQSVFGCAFLLYHGGFLGDVLSYAIRNWNNDRWNPLAGGEGLRVAGKRRIGMVDLCPIIFGSGTNDSATVPFRVLQDTVPGRLMLWQAENPYYEYTVRVGVYVPDSQFSYRSQSIYMKVLFDVW</sequence>
<protein>
    <submittedName>
        <fullName evidence="1">Uncharacterized protein</fullName>
    </submittedName>
</protein>
<dbReference type="KEGG" id="ang:An08g11530"/>
<reference evidence="1" key="2">
    <citation type="submission" date="2025-08" db="UniProtKB">
        <authorList>
            <consortium name="RefSeq"/>
        </authorList>
    </citation>
    <scope>IDENTIFICATION</scope>
</reference>